<feature type="transmembrane region" description="Helical" evidence="1">
    <location>
        <begin position="6"/>
        <end position="24"/>
    </location>
</feature>
<dbReference type="Proteomes" id="UP000612893">
    <property type="component" value="Unassembled WGS sequence"/>
</dbReference>
<evidence type="ECO:0000313" key="3">
    <source>
        <dbReference type="Proteomes" id="UP000612893"/>
    </source>
</evidence>
<feature type="transmembrane region" description="Helical" evidence="1">
    <location>
        <begin position="61"/>
        <end position="79"/>
    </location>
</feature>
<dbReference type="RefSeq" id="WP_338198603.1">
    <property type="nucleotide sequence ID" value="NZ_JAEKNR010000023.1"/>
</dbReference>
<dbReference type="AlphaFoldDB" id="A0A934K4V5"/>
<accession>A0A934K4V5</accession>
<keyword evidence="3" id="KW-1185">Reference proteome</keyword>
<keyword evidence="1" id="KW-0472">Membrane</keyword>
<organism evidence="2 3">
    <name type="scientific">Candidatus Nephthysia bennettiae</name>
    <dbReference type="NCBI Taxonomy" id="3127016"/>
    <lineage>
        <taxon>Bacteria</taxon>
        <taxon>Bacillati</taxon>
        <taxon>Candidatus Dormiibacterota</taxon>
        <taxon>Candidatus Dormibacteria</taxon>
        <taxon>Candidatus Dormibacterales</taxon>
        <taxon>Candidatus Dormibacteraceae</taxon>
        <taxon>Candidatus Nephthysia</taxon>
    </lineage>
</organism>
<proteinExistence type="predicted"/>
<keyword evidence="1" id="KW-1133">Transmembrane helix</keyword>
<evidence type="ECO:0000313" key="2">
    <source>
        <dbReference type="EMBL" id="MBJ7596773.1"/>
    </source>
</evidence>
<gene>
    <name evidence="2" type="ORF">JF922_01615</name>
</gene>
<dbReference type="EMBL" id="JAEKNR010000023">
    <property type="protein sequence ID" value="MBJ7596773.1"/>
    <property type="molecule type" value="Genomic_DNA"/>
</dbReference>
<feature type="transmembrane region" description="Helical" evidence="1">
    <location>
        <begin position="31"/>
        <end position="49"/>
    </location>
</feature>
<sequence>MAALGGVGAVVVVGALGLAIQPVVRRIPRSVLQLVVGLLLTSLGTFWSVEGIGINWPGADLAIVGLLVFYGLFAAGYILSRRGQTLRATVPTAAS</sequence>
<comment type="caution">
    <text evidence="2">The sequence shown here is derived from an EMBL/GenBank/DDBJ whole genome shotgun (WGS) entry which is preliminary data.</text>
</comment>
<name>A0A934K4V5_9BACT</name>
<evidence type="ECO:0000256" key="1">
    <source>
        <dbReference type="SAM" id="Phobius"/>
    </source>
</evidence>
<reference evidence="2" key="1">
    <citation type="submission" date="2020-10" db="EMBL/GenBank/DDBJ databases">
        <title>Ca. Dormibacterota MAGs.</title>
        <authorList>
            <person name="Montgomery K."/>
        </authorList>
    </citation>
    <scope>NUCLEOTIDE SEQUENCE [LARGE SCALE GENOMIC DNA]</scope>
    <source>
        <strain evidence="2">SC8812_S17_10</strain>
    </source>
</reference>
<keyword evidence="1" id="KW-0812">Transmembrane</keyword>
<protein>
    <submittedName>
        <fullName evidence="2">Uncharacterized protein</fullName>
    </submittedName>
</protein>